<reference evidence="1 2" key="1">
    <citation type="submission" date="2019-06" db="EMBL/GenBank/DDBJ databases">
        <title>Metagenome assembled Genome of Spiribacter salinus SL48-SHIP from the microbial mat of Salt Lake 48 (Novosibirsk region, Russia).</title>
        <authorList>
            <person name="Shipova A."/>
            <person name="Rozanov A.S."/>
            <person name="Bryanskaya A.V."/>
            <person name="Peltek S.E."/>
        </authorList>
    </citation>
    <scope>NUCLEOTIDE SEQUENCE [LARGE SCALE GENOMIC DNA]</scope>
    <source>
        <strain evidence="1">SL48-SHIP-2</strain>
    </source>
</reference>
<accession>A0A540V929</accession>
<protein>
    <submittedName>
        <fullName evidence="1">AlpA family phage regulatory protein</fullName>
    </submittedName>
</protein>
<dbReference type="AlphaFoldDB" id="A0A540V929"/>
<comment type="caution">
    <text evidence="1">The sequence shown here is derived from an EMBL/GenBank/DDBJ whole genome shotgun (WGS) entry which is preliminary data.</text>
</comment>
<dbReference type="Gene3D" id="1.10.238.160">
    <property type="match status" value="1"/>
</dbReference>
<evidence type="ECO:0000313" key="2">
    <source>
        <dbReference type="Proteomes" id="UP000315400"/>
    </source>
</evidence>
<dbReference type="InterPro" id="IPR010260">
    <property type="entry name" value="AlpA"/>
</dbReference>
<organism evidence="1 2">
    <name type="scientific">Spiribacter salinus</name>
    <dbReference type="NCBI Taxonomy" id="1335746"/>
    <lineage>
        <taxon>Bacteria</taxon>
        <taxon>Pseudomonadati</taxon>
        <taxon>Pseudomonadota</taxon>
        <taxon>Gammaproteobacteria</taxon>
        <taxon>Chromatiales</taxon>
        <taxon>Ectothiorhodospiraceae</taxon>
        <taxon>Spiribacter</taxon>
    </lineage>
</organism>
<evidence type="ECO:0000313" key="1">
    <source>
        <dbReference type="EMBL" id="TQE93279.1"/>
    </source>
</evidence>
<dbReference type="Pfam" id="PF05930">
    <property type="entry name" value="Phage_AlpA"/>
    <property type="match status" value="1"/>
</dbReference>
<sequence>MKDVCELTRPSRATIYGRMWHGEFPQPKRIGSRTVRWPLSAVRAWVHGLPAHRY</sequence>
<name>A0A540V929_9GAMM</name>
<dbReference type="EMBL" id="VIFK01000481">
    <property type="protein sequence ID" value="TQE93279.1"/>
    <property type="molecule type" value="Genomic_DNA"/>
</dbReference>
<gene>
    <name evidence="1" type="ORF">FKY71_18290</name>
</gene>
<proteinExistence type="predicted"/>
<dbReference type="Proteomes" id="UP000315400">
    <property type="component" value="Unassembled WGS sequence"/>
</dbReference>